<accession>A0ABQ7WSW5</accession>
<comment type="caution">
    <text evidence="1">The sequence shown here is derived from an EMBL/GenBank/DDBJ whole genome shotgun (WGS) entry which is preliminary data.</text>
</comment>
<gene>
    <name evidence="1" type="ORF">KY290_003419</name>
</gene>
<proteinExistence type="predicted"/>
<evidence type="ECO:0000313" key="1">
    <source>
        <dbReference type="EMBL" id="KAH0783821.1"/>
    </source>
</evidence>
<dbReference type="EMBL" id="JAIVGD010000001">
    <property type="protein sequence ID" value="KAH0783821.1"/>
    <property type="molecule type" value="Genomic_DNA"/>
</dbReference>
<protein>
    <submittedName>
        <fullName evidence="1">Uncharacterized protein</fullName>
    </submittedName>
</protein>
<reference evidence="1 2" key="1">
    <citation type="journal article" date="2021" name="bioRxiv">
        <title>Chromosome-scale and haplotype-resolved genome assembly of a tetraploid potato cultivar.</title>
        <authorList>
            <person name="Sun H."/>
            <person name="Jiao W.-B."/>
            <person name="Krause K."/>
            <person name="Campoy J.A."/>
            <person name="Goel M."/>
            <person name="Folz-Donahue K."/>
            <person name="Kukat C."/>
            <person name="Huettel B."/>
            <person name="Schneeberger K."/>
        </authorList>
    </citation>
    <scope>NUCLEOTIDE SEQUENCE [LARGE SCALE GENOMIC DNA]</scope>
    <source>
        <strain evidence="1">SolTubOtavaFocal</strain>
        <tissue evidence="1">Leaves</tissue>
    </source>
</reference>
<sequence>MRKSVWSLNYNSEIETQNQTKSNYLLWSSVTETTRAEEQRLLPMTELRQTPANDEQARNSYAPICYI</sequence>
<organism evidence="1 2">
    <name type="scientific">Solanum tuberosum</name>
    <name type="common">Potato</name>
    <dbReference type="NCBI Taxonomy" id="4113"/>
    <lineage>
        <taxon>Eukaryota</taxon>
        <taxon>Viridiplantae</taxon>
        <taxon>Streptophyta</taxon>
        <taxon>Embryophyta</taxon>
        <taxon>Tracheophyta</taxon>
        <taxon>Spermatophyta</taxon>
        <taxon>Magnoliopsida</taxon>
        <taxon>eudicotyledons</taxon>
        <taxon>Gunneridae</taxon>
        <taxon>Pentapetalae</taxon>
        <taxon>asterids</taxon>
        <taxon>lamiids</taxon>
        <taxon>Solanales</taxon>
        <taxon>Solanaceae</taxon>
        <taxon>Solanoideae</taxon>
        <taxon>Solaneae</taxon>
        <taxon>Solanum</taxon>
    </lineage>
</organism>
<evidence type="ECO:0000313" key="2">
    <source>
        <dbReference type="Proteomes" id="UP000826656"/>
    </source>
</evidence>
<keyword evidence="2" id="KW-1185">Reference proteome</keyword>
<dbReference type="Proteomes" id="UP000826656">
    <property type="component" value="Unassembled WGS sequence"/>
</dbReference>
<name>A0ABQ7WSW5_SOLTU</name>